<dbReference type="PATRIC" id="fig|40335.7.peg.2762"/>
<dbReference type="SMART" id="SM00248">
    <property type="entry name" value="ANK"/>
    <property type="match status" value="12"/>
</dbReference>
<feature type="repeat" description="ANK" evidence="3">
    <location>
        <begin position="1176"/>
        <end position="1198"/>
    </location>
</feature>
<evidence type="ECO:0000256" key="1">
    <source>
        <dbReference type="ARBA" id="ARBA00022737"/>
    </source>
</evidence>
<feature type="region of interest" description="Disordered" evidence="4">
    <location>
        <begin position="1361"/>
        <end position="1405"/>
    </location>
</feature>
<dbReference type="PANTHER" id="PTHR24198">
    <property type="entry name" value="ANKYRIN REPEAT AND PROTEIN KINASE DOMAIN-CONTAINING PROTEIN"/>
    <property type="match status" value="1"/>
</dbReference>
<feature type="compositionally biased region" description="Polar residues" evidence="4">
    <location>
        <begin position="1385"/>
        <end position="1405"/>
    </location>
</feature>
<feature type="repeat" description="ANK" evidence="3">
    <location>
        <begin position="698"/>
        <end position="730"/>
    </location>
</feature>
<dbReference type="PANTHER" id="PTHR24198:SF165">
    <property type="entry name" value="ANKYRIN REPEAT-CONTAINING PROTEIN-RELATED"/>
    <property type="match status" value="1"/>
</dbReference>
<evidence type="ECO:0000256" key="3">
    <source>
        <dbReference type="PROSITE-ProRule" id="PRU00023"/>
    </source>
</evidence>
<reference evidence="5 6" key="1">
    <citation type="submission" date="2015-11" db="EMBL/GenBank/DDBJ databases">
        <title>Genomic analysis of 38 Legionella species identifies large and diverse effector repertoires.</title>
        <authorList>
            <person name="Burstein D."/>
            <person name="Amaro F."/>
            <person name="Zusman T."/>
            <person name="Lifshitz Z."/>
            <person name="Cohen O."/>
            <person name="Gilbert J.A."/>
            <person name="Pupko T."/>
            <person name="Shuman H.A."/>
            <person name="Segal G."/>
        </authorList>
    </citation>
    <scope>NUCLEOTIDE SEQUENCE [LARGE SCALE GENOMIC DNA]</scope>
    <source>
        <strain evidence="5 6">ATCC 49180</strain>
    </source>
</reference>
<feature type="repeat" description="ANK" evidence="3">
    <location>
        <begin position="1104"/>
        <end position="1136"/>
    </location>
</feature>
<dbReference type="Proteomes" id="UP000054693">
    <property type="component" value="Unassembled WGS sequence"/>
</dbReference>
<dbReference type="EMBL" id="LNZA01000008">
    <property type="protein sequence ID" value="KTD71225.1"/>
    <property type="molecule type" value="Genomic_DNA"/>
</dbReference>
<keyword evidence="1" id="KW-0677">Repeat</keyword>
<dbReference type="Pfam" id="PF12796">
    <property type="entry name" value="Ank_2"/>
    <property type="match status" value="4"/>
</dbReference>
<evidence type="ECO:0000256" key="4">
    <source>
        <dbReference type="SAM" id="MobiDB-lite"/>
    </source>
</evidence>
<keyword evidence="6" id="KW-1185">Reference proteome</keyword>
<evidence type="ECO:0000256" key="2">
    <source>
        <dbReference type="ARBA" id="ARBA00023043"/>
    </source>
</evidence>
<dbReference type="STRING" id="40335.Ltuc_2584"/>
<comment type="caution">
    <text evidence="5">The sequence shown here is derived from an EMBL/GenBank/DDBJ whole genome shotgun (WGS) entry which is preliminary data.</text>
</comment>
<dbReference type="RefSeq" id="WP_058521797.1">
    <property type="nucleotide sequence ID" value="NZ_LNZA01000008.1"/>
</dbReference>
<dbReference type="InterPro" id="IPR036770">
    <property type="entry name" value="Ankyrin_rpt-contain_sf"/>
</dbReference>
<dbReference type="PROSITE" id="PS50297">
    <property type="entry name" value="ANK_REP_REGION"/>
    <property type="match status" value="4"/>
</dbReference>
<dbReference type="PROSITE" id="PS50088">
    <property type="entry name" value="ANK_REPEAT"/>
    <property type="match status" value="5"/>
</dbReference>
<evidence type="ECO:0000313" key="5">
    <source>
        <dbReference type="EMBL" id="KTD71225.1"/>
    </source>
</evidence>
<feature type="repeat" description="ANK" evidence="3">
    <location>
        <begin position="1022"/>
        <end position="1054"/>
    </location>
</feature>
<dbReference type="Gene3D" id="1.25.40.20">
    <property type="entry name" value="Ankyrin repeat-containing domain"/>
    <property type="match status" value="4"/>
</dbReference>
<evidence type="ECO:0000313" key="6">
    <source>
        <dbReference type="Proteomes" id="UP000054693"/>
    </source>
</evidence>
<organism evidence="5 6">
    <name type="scientific">Legionella tucsonensis</name>
    <dbReference type="NCBI Taxonomy" id="40335"/>
    <lineage>
        <taxon>Bacteria</taxon>
        <taxon>Pseudomonadati</taxon>
        <taxon>Pseudomonadota</taxon>
        <taxon>Gammaproteobacteria</taxon>
        <taxon>Legionellales</taxon>
        <taxon>Legionellaceae</taxon>
        <taxon>Legionella</taxon>
    </lineage>
</organism>
<gene>
    <name evidence="5" type="ORF">Ltuc_2584</name>
</gene>
<accession>A0A0W0ZQP9</accession>
<proteinExistence type="predicted"/>
<dbReference type="SUPFAM" id="SSF48403">
    <property type="entry name" value="Ankyrin repeat"/>
    <property type="match status" value="2"/>
</dbReference>
<keyword evidence="2 3" id="KW-0040">ANK repeat</keyword>
<name>A0A0W0ZQP9_9GAMM</name>
<sequence>MQIKMESLPDGQKWFINSMKRLGYRGNRNGVCHGLATLFMVYCQNNKADSFFNILVFINENRHLIKREEVDALRARIAKNPQVELTETEKQLLEVASFCETVEILQHPMYYPQLFPNELAIQTQDVEESLSLLGLDTWNNEYNIEELSEQVLEKGKFYTKFTPEGLDYVFLNPTGDEIRGTLLAEDLNSVFKPSEQHETPFKTLNTSFKKVIDLIEKKNGHQVNPEYFRKKNIFSAGDVCGVYNQESLEKLIQSFANIAPQYQPISFSISACRHAVELTYVNNQWVVFDPNRKFKLFNNDPSSAKEMAALIAGTYISLAKKDNKGEYIGLSFAVSVNNKDNALKVKEAIDSIQANSDIHPTNFSDLRRIDADGKTWAEIATKTDNLIAIKKIVAGQVEDDDVIKVILENFAPSIRRKKRDVYDYFVDKLKGYGLELTNLSEQDLDTIIVELTSQPLNDFKQFYQLLSPKLSLEQLALTLERCLINSVSNNNKLVLDYLLDDVCQLKSPARELKLLECAILCEKPDLALAQIQKLDALKEEEALSELNILAYDHLLNATFAKRLQNQKQKPYSMILIEINKGVTLKAEQLSSISTEHGNNPILIKQGNKITIYGLSKENKWQLNPLKNPSSEVMQEIDNLQFGTVGTINSGALHKEIRRNNLHVTSTTTLLLSAVKARNVELINKLIEKGVNLNTPNKQGLTPLMLACRHGFDEIVQILLENGANTDLTDKKGNSALHHACIEGYTNIAQQIISSNPELVNLSNTEKISPLMYAITLHEDVELAKLLLANKSEVNFAGLYLACTKGRLNVVEVLLELAPGILENNVNLIATAIKSGNKNLVKLLLEPRLPEHKIDYDPLPLFRLACKDVNIARIFAEKHPDILKLPDAGMAFLIACSTGNLGIVKLFVEKLGAEYIETITNKDNSGLTYALLQGHTHVAEYLLDCCPNFNQSIKTDPKWLAYITKEGHLPLLELFVNKYHVDIKMQDSEGFSAIHDACLKGHIELVKWLVEKDHSVLETPLPDDRTPLFLAIGLQDPAVASYLLEKGADIYAVDKGLNTAIHEACTFEMNHTLYHILSTRAESHSGREEEAVAEIKKMAELKNAKGQTPLMFAIVFNNTMLANLFLQCKADINLVDTMGNNALHLLCKNAKDKGTVKEMLKIVLYKNEELLNAINGAGMTPLMLAAQNGRVDIFKILLKYKPLYVRSDDKTIFDCSPDEKTTSKLLRAIINGSEKNQDQLKQLIEVELKKQHINLVLPMLKAVSDSQFTLNILNKILLMESDTPLFKSTTIQEKAKAEIVPLLSILSDCIGKYEVHISSNEIDNFIDVISSLMQTEEENDYPIAKECIEGVALKVKEAVKIQQPPPSDNNPYRLFQPSANAPVIQPQKTSESGLSFSPGGNNDSNT</sequence>
<protein>
    <submittedName>
        <fullName evidence="5">Ankyrin repeat-containing protein</fullName>
    </submittedName>
</protein>
<feature type="repeat" description="ANK" evidence="3">
    <location>
        <begin position="665"/>
        <end position="697"/>
    </location>
</feature>
<dbReference type="InterPro" id="IPR002110">
    <property type="entry name" value="Ankyrin_rpt"/>
</dbReference>